<dbReference type="AlphaFoldDB" id="A0A8H6TG49"/>
<organism evidence="1 2">
    <name type="scientific">Mycena chlorophos</name>
    <name type="common">Agaric fungus</name>
    <name type="synonym">Agaricus chlorophos</name>
    <dbReference type="NCBI Taxonomy" id="658473"/>
    <lineage>
        <taxon>Eukaryota</taxon>
        <taxon>Fungi</taxon>
        <taxon>Dikarya</taxon>
        <taxon>Basidiomycota</taxon>
        <taxon>Agaricomycotina</taxon>
        <taxon>Agaricomycetes</taxon>
        <taxon>Agaricomycetidae</taxon>
        <taxon>Agaricales</taxon>
        <taxon>Marasmiineae</taxon>
        <taxon>Mycenaceae</taxon>
        <taxon>Mycena</taxon>
    </lineage>
</organism>
<dbReference type="EMBL" id="JACAZE010000005">
    <property type="protein sequence ID" value="KAF7317078.1"/>
    <property type="molecule type" value="Genomic_DNA"/>
</dbReference>
<name>A0A8H6TG49_MYCCL</name>
<dbReference type="OrthoDB" id="3365698at2759"/>
<dbReference type="Gene3D" id="1.20.1280.50">
    <property type="match status" value="1"/>
</dbReference>
<proteinExistence type="predicted"/>
<evidence type="ECO:0000313" key="2">
    <source>
        <dbReference type="Proteomes" id="UP000613580"/>
    </source>
</evidence>
<gene>
    <name evidence="1" type="ORF">HMN09_00442400</name>
</gene>
<accession>A0A8H6TG49</accession>
<comment type="caution">
    <text evidence="1">The sequence shown here is derived from an EMBL/GenBank/DDBJ whole genome shotgun (WGS) entry which is preliminary data.</text>
</comment>
<evidence type="ECO:0000313" key="1">
    <source>
        <dbReference type="EMBL" id="KAF7317078.1"/>
    </source>
</evidence>
<sequence>MLTSFSLTPQIEHILASNAPPPDSEAPSLRLFDAAVQERIAHLEEDIASAAARLEQLRADQKFLLLQQEKIRGALSPLRRLPPELLSEIFTRVMPLPCSRRAVVSTNDRDNPWALMHVSAHWRSVVSSTPSLWTRLETTFARNRPYPLRLMQAHATHARELEIDFAGSQSHDLAPQVEAFEALAQFSAKWVSLDIDLIPGLYSHFNDLRGRLPSLRATWVDWDQQPDEASELVFMEDAPALVDVGAKNPLRYSRICLPSNLTRYNLATTWTIHQGILKENPGLVAARIVIPSNQLESGRRNLGPGRGIHLPCLRQLYISFGIFLDELHTPNLVDITCEADGAEAIGMIAHLESLVAFSSCSLQYICLAGDPIVSAVTNLLKKIPSMTAMRLMWTYAAADGPLLGLELDKILAELACSPLLAPNLTVLSLGWDDDVSVYLDDHPETYAALLHMWKTRRNAPNSRLRSVELLRTDGVWTPPDGTAFGDLEMVMLTDSRGQTFIDSYQHMGLP</sequence>
<protein>
    <submittedName>
        <fullName evidence="1">F-box domain-containing protein</fullName>
    </submittedName>
</protein>
<keyword evidence="2" id="KW-1185">Reference proteome</keyword>
<dbReference type="Proteomes" id="UP000613580">
    <property type="component" value="Unassembled WGS sequence"/>
</dbReference>
<reference evidence="1" key="1">
    <citation type="submission" date="2020-05" db="EMBL/GenBank/DDBJ databases">
        <title>Mycena genomes resolve the evolution of fungal bioluminescence.</title>
        <authorList>
            <person name="Tsai I.J."/>
        </authorList>
    </citation>
    <scope>NUCLEOTIDE SEQUENCE</scope>
    <source>
        <strain evidence="1">110903Hualien_Pintung</strain>
    </source>
</reference>